<evidence type="ECO:0000313" key="4">
    <source>
        <dbReference type="Proteomes" id="UP001321749"/>
    </source>
</evidence>
<evidence type="ECO:0000259" key="2">
    <source>
        <dbReference type="Pfam" id="PF03061"/>
    </source>
</evidence>
<dbReference type="PANTHER" id="PTHR47260:SF6">
    <property type="entry name" value="THIOESTERASE DOMAIN-CONTAINING PROTEIN"/>
    <property type="match status" value="1"/>
</dbReference>
<dbReference type="Gene3D" id="3.10.129.10">
    <property type="entry name" value="Hotdog Thioesterase"/>
    <property type="match status" value="1"/>
</dbReference>
<dbReference type="Proteomes" id="UP001321749">
    <property type="component" value="Unassembled WGS sequence"/>
</dbReference>
<dbReference type="EMBL" id="MU865061">
    <property type="protein sequence ID" value="KAK4458652.1"/>
    <property type="molecule type" value="Genomic_DNA"/>
</dbReference>
<accession>A0AAV9HDN8</accession>
<dbReference type="CDD" id="cd03443">
    <property type="entry name" value="PaaI_thioesterase"/>
    <property type="match status" value="1"/>
</dbReference>
<keyword evidence="4" id="KW-1185">Reference proteome</keyword>
<dbReference type="PANTHER" id="PTHR47260">
    <property type="entry name" value="UPF0644 PROTEIN PB2B4.06"/>
    <property type="match status" value="1"/>
</dbReference>
<dbReference type="InterPro" id="IPR029069">
    <property type="entry name" value="HotDog_dom_sf"/>
</dbReference>
<evidence type="ECO:0000313" key="3">
    <source>
        <dbReference type="EMBL" id="KAK4458652.1"/>
    </source>
</evidence>
<comment type="caution">
    <text evidence="3">The sequence shown here is derived from an EMBL/GenBank/DDBJ whole genome shotgun (WGS) entry which is preliminary data.</text>
</comment>
<evidence type="ECO:0000256" key="1">
    <source>
        <dbReference type="SAM" id="MobiDB-lite"/>
    </source>
</evidence>
<sequence length="246" mass="26350">MTSKEEKTPANLAEANRVQEARDIDYFRSIPWCAALLLSSSTQGRSENSSSLSITQSDSRILRPNLEDALMSRTLNSPDAIPHYITFHSGVPSSSSSSSSPSESSSPQAQGSTHGYVTKVSTLVALGPMVNGWEGICHGGVVMTLIDEAMGQLFTVNKRAGKLRKEMVFTGYLNTRFKKPVRTGTEKGGPSVVLVVAELKRVEGRKYWTEAVVMGPRDGGAAGDGGKGLEELASAEAVFVQVRAKL</sequence>
<feature type="compositionally biased region" description="Low complexity" evidence="1">
    <location>
        <begin position="92"/>
        <end position="107"/>
    </location>
</feature>
<dbReference type="Pfam" id="PF03061">
    <property type="entry name" value="4HBT"/>
    <property type="match status" value="1"/>
</dbReference>
<protein>
    <submittedName>
        <fullName evidence="3">Acyl-coenzyme A thioesterase THEM4</fullName>
    </submittedName>
</protein>
<dbReference type="SUPFAM" id="SSF54637">
    <property type="entry name" value="Thioesterase/thiol ester dehydrase-isomerase"/>
    <property type="match status" value="1"/>
</dbReference>
<organism evidence="3 4">
    <name type="scientific">Cladorrhinum samala</name>
    <dbReference type="NCBI Taxonomy" id="585594"/>
    <lineage>
        <taxon>Eukaryota</taxon>
        <taxon>Fungi</taxon>
        <taxon>Dikarya</taxon>
        <taxon>Ascomycota</taxon>
        <taxon>Pezizomycotina</taxon>
        <taxon>Sordariomycetes</taxon>
        <taxon>Sordariomycetidae</taxon>
        <taxon>Sordariales</taxon>
        <taxon>Podosporaceae</taxon>
        <taxon>Cladorrhinum</taxon>
    </lineage>
</organism>
<feature type="domain" description="Thioesterase" evidence="2">
    <location>
        <begin position="135"/>
        <end position="184"/>
    </location>
</feature>
<gene>
    <name evidence="3" type="ORF">QBC42DRAFT_276274</name>
</gene>
<proteinExistence type="predicted"/>
<dbReference type="InterPro" id="IPR052061">
    <property type="entry name" value="PTE-AB_protein"/>
</dbReference>
<reference evidence="3" key="2">
    <citation type="submission" date="2023-06" db="EMBL/GenBank/DDBJ databases">
        <authorList>
            <consortium name="Lawrence Berkeley National Laboratory"/>
            <person name="Mondo S.J."/>
            <person name="Hensen N."/>
            <person name="Bonometti L."/>
            <person name="Westerberg I."/>
            <person name="Brannstrom I.O."/>
            <person name="Guillou S."/>
            <person name="Cros-Aarteil S."/>
            <person name="Calhoun S."/>
            <person name="Haridas S."/>
            <person name="Kuo A."/>
            <person name="Pangilinan J."/>
            <person name="Riley R."/>
            <person name="Labutti K."/>
            <person name="Andreopoulos B."/>
            <person name="Lipzen A."/>
            <person name="Chen C."/>
            <person name="Yanf M."/>
            <person name="Daum C."/>
            <person name="Ng V."/>
            <person name="Clum A."/>
            <person name="Steindorff A."/>
            <person name="Ohm R."/>
            <person name="Martin F."/>
            <person name="Silar P."/>
            <person name="Natvig D."/>
            <person name="Lalanne C."/>
            <person name="Gautier V."/>
            <person name="Ament-Velasquez S.L."/>
            <person name="Kruys A."/>
            <person name="Hutchinson M.I."/>
            <person name="Powell A.J."/>
            <person name="Barry K."/>
            <person name="Miller A.N."/>
            <person name="Grigoriev I.V."/>
            <person name="Debuchy R."/>
            <person name="Gladieux P."/>
            <person name="Thoren M.H."/>
            <person name="Johannesson H."/>
        </authorList>
    </citation>
    <scope>NUCLEOTIDE SEQUENCE</scope>
    <source>
        <strain evidence="3">PSN324</strain>
    </source>
</reference>
<feature type="region of interest" description="Disordered" evidence="1">
    <location>
        <begin position="92"/>
        <end position="113"/>
    </location>
</feature>
<dbReference type="AlphaFoldDB" id="A0AAV9HDN8"/>
<name>A0AAV9HDN8_9PEZI</name>
<reference evidence="3" key="1">
    <citation type="journal article" date="2023" name="Mol. Phylogenet. Evol.">
        <title>Genome-scale phylogeny and comparative genomics of the fungal order Sordariales.</title>
        <authorList>
            <person name="Hensen N."/>
            <person name="Bonometti L."/>
            <person name="Westerberg I."/>
            <person name="Brannstrom I.O."/>
            <person name="Guillou S."/>
            <person name="Cros-Aarteil S."/>
            <person name="Calhoun S."/>
            <person name="Haridas S."/>
            <person name="Kuo A."/>
            <person name="Mondo S."/>
            <person name="Pangilinan J."/>
            <person name="Riley R."/>
            <person name="LaButti K."/>
            <person name="Andreopoulos B."/>
            <person name="Lipzen A."/>
            <person name="Chen C."/>
            <person name="Yan M."/>
            <person name="Daum C."/>
            <person name="Ng V."/>
            <person name="Clum A."/>
            <person name="Steindorff A."/>
            <person name="Ohm R.A."/>
            <person name="Martin F."/>
            <person name="Silar P."/>
            <person name="Natvig D.O."/>
            <person name="Lalanne C."/>
            <person name="Gautier V."/>
            <person name="Ament-Velasquez S.L."/>
            <person name="Kruys A."/>
            <person name="Hutchinson M.I."/>
            <person name="Powell A.J."/>
            <person name="Barry K."/>
            <person name="Miller A.N."/>
            <person name="Grigoriev I.V."/>
            <person name="Debuchy R."/>
            <person name="Gladieux P."/>
            <person name="Hiltunen Thoren M."/>
            <person name="Johannesson H."/>
        </authorList>
    </citation>
    <scope>NUCLEOTIDE SEQUENCE</scope>
    <source>
        <strain evidence="3">PSN324</strain>
    </source>
</reference>
<dbReference type="InterPro" id="IPR006683">
    <property type="entry name" value="Thioestr_dom"/>
</dbReference>